<dbReference type="PANTHER" id="PTHR45138:SF24">
    <property type="entry name" value="DIGUANYLATE CYCLASE DGCC-RELATED"/>
    <property type="match status" value="1"/>
</dbReference>
<dbReference type="PANTHER" id="PTHR45138">
    <property type="entry name" value="REGULATORY COMPONENTS OF SENSORY TRANSDUCTION SYSTEM"/>
    <property type="match status" value="1"/>
</dbReference>
<dbReference type="NCBIfam" id="TIGR00254">
    <property type="entry name" value="GGDEF"/>
    <property type="match status" value="1"/>
</dbReference>
<dbReference type="Pfam" id="PF00027">
    <property type="entry name" value="cNMP_binding"/>
    <property type="match status" value="1"/>
</dbReference>
<dbReference type="GO" id="GO:1902201">
    <property type="term" value="P:negative regulation of bacterial-type flagellum-dependent cell motility"/>
    <property type="evidence" value="ECO:0007669"/>
    <property type="project" value="TreeGrafter"/>
</dbReference>
<evidence type="ECO:0000259" key="2">
    <source>
        <dbReference type="PROSITE" id="PS50042"/>
    </source>
</evidence>
<dbReference type="RefSeq" id="WP_062626817.1">
    <property type="nucleotide sequence ID" value="NZ_AP018738.1"/>
</dbReference>
<dbReference type="Pfam" id="PF00990">
    <property type="entry name" value="GGDEF"/>
    <property type="match status" value="1"/>
</dbReference>
<dbReference type="InterPro" id="IPR050469">
    <property type="entry name" value="Diguanylate_Cyclase"/>
</dbReference>
<dbReference type="Gene3D" id="2.60.120.10">
    <property type="entry name" value="Jelly Rolls"/>
    <property type="match status" value="1"/>
</dbReference>
<evidence type="ECO:0000313" key="5">
    <source>
        <dbReference type="Proteomes" id="UP000033070"/>
    </source>
</evidence>
<dbReference type="AlphaFoldDB" id="A0A2Z6GAA5"/>
<protein>
    <recommendedName>
        <fullName evidence="1">diguanylate cyclase</fullName>
        <ecNumber evidence="1">2.7.7.65</ecNumber>
    </recommendedName>
</protein>
<accession>A0A2Z6GAA5</accession>
<dbReference type="STRING" id="1188319.OYT1_01638"/>
<dbReference type="GO" id="GO:0005886">
    <property type="term" value="C:plasma membrane"/>
    <property type="evidence" value="ECO:0007669"/>
    <property type="project" value="TreeGrafter"/>
</dbReference>
<dbReference type="InterPro" id="IPR043128">
    <property type="entry name" value="Rev_trsase/Diguanyl_cyclase"/>
</dbReference>
<dbReference type="InterPro" id="IPR029787">
    <property type="entry name" value="Nucleotide_cyclase"/>
</dbReference>
<sequence>MNLSEVILQLLEEVPLFFGVPEELLNRHLEDASLISLTSGQTLLSPGESCEKIYVILSGRLRVNSGGLSDEPLALFGTGETVGEMSILDDSKSFSYLIADTDCDLLSIDHASIWSLINDSHQAARNMLNILALRIPISERSIHDDIESRQGYAGLNHVDELTGLYNSQWMYQMFSRQIHRCAMDKGYATLMMISIDQFKHYNQQHGRLGGDQALRTAAQTILSCLRPNDQAARFHGKVFAVFLPRTTTAEGSKAAERLRQQVEHAVIVTPSGDALPQVTISIGLAEVHTEETLEQLLQKTESALQRARLSGRNCISN</sequence>
<feature type="domain" description="GGDEF" evidence="3">
    <location>
        <begin position="186"/>
        <end position="317"/>
    </location>
</feature>
<dbReference type="InterPro" id="IPR018490">
    <property type="entry name" value="cNMP-bd_dom_sf"/>
</dbReference>
<gene>
    <name evidence="4" type="ORF">OYT1_ch0769</name>
</gene>
<dbReference type="InterPro" id="IPR000160">
    <property type="entry name" value="GGDEF_dom"/>
</dbReference>
<dbReference type="EMBL" id="AP018738">
    <property type="protein sequence ID" value="BBE50334.1"/>
    <property type="molecule type" value="Genomic_DNA"/>
</dbReference>
<evidence type="ECO:0000256" key="1">
    <source>
        <dbReference type="ARBA" id="ARBA00012528"/>
    </source>
</evidence>
<dbReference type="KEGG" id="fam:OYT1_ch0769"/>
<dbReference type="GO" id="GO:0043709">
    <property type="term" value="P:cell adhesion involved in single-species biofilm formation"/>
    <property type="evidence" value="ECO:0007669"/>
    <property type="project" value="TreeGrafter"/>
</dbReference>
<dbReference type="Gene3D" id="3.30.70.270">
    <property type="match status" value="1"/>
</dbReference>
<evidence type="ECO:0000259" key="3">
    <source>
        <dbReference type="PROSITE" id="PS50887"/>
    </source>
</evidence>
<name>A0A2Z6GAA5_9PROT</name>
<dbReference type="CDD" id="cd01949">
    <property type="entry name" value="GGDEF"/>
    <property type="match status" value="1"/>
</dbReference>
<organism evidence="4 5">
    <name type="scientific">Ferriphaselus amnicola</name>
    <dbReference type="NCBI Taxonomy" id="1188319"/>
    <lineage>
        <taxon>Bacteria</taxon>
        <taxon>Pseudomonadati</taxon>
        <taxon>Pseudomonadota</taxon>
        <taxon>Betaproteobacteria</taxon>
        <taxon>Nitrosomonadales</taxon>
        <taxon>Gallionellaceae</taxon>
        <taxon>Ferriphaselus</taxon>
    </lineage>
</organism>
<dbReference type="SUPFAM" id="SSF55073">
    <property type="entry name" value="Nucleotide cyclase"/>
    <property type="match status" value="1"/>
</dbReference>
<reference evidence="4 5" key="1">
    <citation type="submission" date="2018-06" db="EMBL/GenBank/DDBJ databases">
        <title>OYT1 Genome Sequencing.</title>
        <authorList>
            <person name="Kato S."/>
            <person name="Itoh T."/>
            <person name="Ohkuma M."/>
        </authorList>
    </citation>
    <scope>NUCLEOTIDE SEQUENCE [LARGE SCALE GENOMIC DNA]</scope>
    <source>
        <strain evidence="4 5">OYT1</strain>
    </source>
</reference>
<dbReference type="Proteomes" id="UP000033070">
    <property type="component" value="Chromosome"/>
</dbReference>
<dbReference type="SMART" id="SM00267">
    <property type="entry name" value="GGDEF"/>
    <property type="match status" value="1"/>
</dbReference>
<dbReference type="GO" id="GO:0052621">
    <property type="term" value="F:diguanylate cyclase activity"/>
    <property type="evidence" value="ECO:0007669"/>
    <property type="project" value="UniProtKB-EC"/>
</dbReference>
<feature type="domain" description="Cyclic nucleotide-binding" evidence="2">
    <location>
        <begin position="16"/>
        <end position="134"/>
    </location>
</feature>
<dbReference type="InterPro" id="IPR014710">
    <property type="entry name" value="RmlC-like_jellyroll"/>
</dbReference>
<dbReference type="EC" id="2.7.7.65" evidence="1"/>
<dbReference type="PROSITE" id="PS50042">
    <property type="entry name" value="CNMP_BINDING_3"/>
    <property type="match status" value="1"/>
</dbReference>
<dbReference type="InterPro" id="IPR000595">
    <property type="entry name" value="cNMP-bd_dom"/>
</dbReference>
<dbReference type="CDD" id="cd00038">
    <property type="entry name" value="CAP_ED"/>
    <property type="match status" value="1"/>
</dbReference>
<dbReference type="SUPFAM" id="SSF51206">
    <property type="entry name" value="cAMP-binding domain-like"/>
    <property type="match status" value="1"/>
</dbReference>
<proteinExistence type="predicted"/>
<keyword evidence="5" id="KW-1185">Reference proteome</keyword>
<dbReference type="OrthoDB" id="9813903at2"/>
<evidence type="ECO:0000313" key="4">
    <source>
        <dbReference type="EMBL" id="BBE50334.1"/>
    </source>
</evidence>
<dbReference type="SMART" id="SM00100">
    <property type="entry name" value="cNMP"/>
    <property type="match status" value="1"/>
</dbReference>
<dbReference type="PROSITE" id="PS50887">
    <property type="entry name" value="GGDEF"/>
    <property type="match status" value="1"/>
</dbReference>